<keyword evidence="1" id="KW-1133">Transmembrane helix</keyword>
<dbReference type="Pfam" id="PF23933">
    <property type="entry name" value="DUF7269"/>
    <property type="match status" value="1"/>
</dbReference>
<accession>A0A5N5UGA1</accession>
<protein>
    <submittedName>
        <fullName evidence="3">Uncharacterized protein</fullName>
    </submittedName>
</protein>
<evidence type="ECO:0000313" key="2">
    <source>
        <dbReference type="EMBL" id="KAB7515420.1"/>
    </source>
</evidence>
<sequence>MALSRLQQLFGGLFVLLTVAVGAATLAPEAALQFPPARRAIDAAANVDPKLLGVGVSVGLGLVLAAILLFTSPPTDEDPTFDRYREAPPEIATVERHDRVGAGFDTTLDRLDDEPARLRERLRPVAVDHVRAASDGDPEQAVATGTWTDNRPAAVFLGSDVSPTLFERLRRWLDPETEYRRRVEATVAAIDALREGEP</sequence>
<reference evidence="4 5" key="1">
    <citation type="submission" date="2019-10" db="EMBL/GenBank/DDBJ databases">
        <title>Unraveling microbial dark matter from salterns through culturing: the case of the genus Halosegnis.</title>
        <authorList>
            <person name="Duran-Viseras A."/>
            <person name="Andrei A.-S."/>
            <person name="Vera-Gargallo B."/>
            <person name="Ghai R."/>
            <person name="Sanchez-Porro C."/>
            <person name="Ventosa A."/>
        </authorList>
    </citation>
    <scope>NUCLEOTIDE SEQUENCE [LARGE SCALE GENOMIC DNA]</scope>
    <source>
        <strain evidence="2 4">F17-44</strain>
        <strain evidence="3 5">F18-79</strain>
    </source>
</reference>
<dbReference type="EMBL" id="QKKZ01000001">
    <property type="protein sequence ID" value="KAB7516472.1"/>
    <property type="molecule type" value="Genomic_DNA"/>
</dbReference>
<gene>
    <name evidence="3" type="ORF">DM867_04985</name>
    <name evidence="2" type="ORF">DMP03_09370</name>
</gene>
<comment type="caution">
    <text evidence="3">The sequence shown here is derived from an EMBL/GenBank/DDBJ whole genome shotgun (WGS) entry which is preliminary data.</text>
</comment>
<accession>A0A5N5U9T9</accession>
<dbReference type="InterPro" id="IPR055693">
    <property type="entry name" value="DUF7269"/>
</dbReference>
<organism evidence="3 5">
    <name type="scientific">Halosegnis rubeus</name>
    <dbReference type="NCBI Taxonomy" id="2212850"/>
    <lineage>
        <taxon>Archaea</taxon>
        <taxon>Methanobacteriati</taxon>
        <taxon>Methanobacteriota</taxon>
        <taxon>Stenosarchaea group</taxon>
        <taxon>Halobacteria</taxon>
        <taxon>Halobacteriales</taxon>
        <taxon>Natronomonadaceae</taxon>
        <taxon>Halosegnis</taxon>
    </lineage>
</organism>
<feature type="transmembrane region" description="Helical" evidence="1">
    <location>
        <begin position="51"/>
        <end position="70"/>
    </location>
</feature>
<evidence type="ECO:0000256" key="1">
    <source>
        <dbReference type="SAM" id="Phobius"/>
    </source>
</evidence>
<dbReference type="OrthoDB" id="307812at2157"/>
<dbReference type="RefSeq" id="WP_152120415.1">
    <property type="nucleotide sequence ID" value="NZ_QJOW01000003.1"/>
</dbReference>
<name>A0A5N5UGA1_9EURY</name>
<evidence type="ECO:0000313" key="3">
    <source>
        <dbReference type="EMBL" id="KAB7516472.1"/>
    </source>
</evidence>
<dbReference type="AlphaFoldDB" id="A0A5N5UGA1"/>
<evidence type="ECO:0000313" key="5">
    <source>
        <dbReference type="Proteomes" id="UP000326865"/>
    </source>
</evidence>
<evidence type="ECO:0000313" key="4">
    <source>
        <dbReference type="Proteomes" id="UP000326302"/>
    </source>
</evidence>
<keyword evidence="1" id="KW-0472">Membrane</keyword>
<keyword evidence="1" id="KW-0812">Transmembrane</keyword>
<dbReference type="Proteomes" id="UP000326302">
    <property type="component" value="Unassembled WGS sequence"/>
</dbReference>
<keyword evidence="5" id="KW-1185">Reference proteome</keyword>
<dbReference type="EMBL" id="QJOW01000003">
    <property type="protein sequence ID" value="KAB7515420.1"/>
    <property type="molecule type" value="Genomic_DNA"/>
</dbReference>
<dbReference type="Proteomes" id="UP000326865">
    <property type="component" value="Unassembled WGS sequence"/>
</dbReference>
<proteinExistence type="predicted"/>